<accession>A0A9X3DD97</accession>
<dbReference type="GO" id="GO:0009279">
    <property type="term" value="C:cell outer membrane"/>
    <property type="evidence" value="ECO:0007669"/>
    <property type="project" value="UniProtKB-SubCell"/>
</dbReference>
<keyword evidence="10" id="KW-0732">Signal</keyword>
<dbReference type="PROSITE" id="PS52016">
    <property type="entry name" value="TONB_DEPENDENT_REC_3"/>
    <property type="match status" value="1"/>
</dbReference>
<comment type="subcellular location">
    <subcellularLocation>
        <location evidence="1 8">Cell outer membrane</location>
        <topology evidence="1 8">Multi-pass membrane protein</topology>
    </subcellularLocation>
</comment>
<evidence type="ECO:0000256" key="9">
    <source>
        <dbReference type="RuleBase" id="RU003357"/>
    </source>
</evidence>
<dbReference type="AlphaFoldDB" id="A0A9X3DD97"/>
<comment type="caution">
    <text evidence="13">The sequence shown here is derived from an EMBL/GenBank/DDBJ whole genome shotgun (WGS) entry which is preliminary data.</text>
</comment>
<dbReference type="InterPro" id="IPR039426">
    <property type="entry name" value="TonB-dep_rcpt-like"/>
</dbReference>
<protein>
    <submittedName>
        <fullName evidence="13">SusC/RagA family TonB-linked outer membrane protein</fullName>
    </submittedName>
</protein>
<dbReference type="InterPro" id="IPR008969">
    <property type="entry name" value="CarboxyPept-like_regulatory"/>
</dbReference>
<feature type="domain" description="TonB-dependent receptor plug" evidence="12">
    <location>
        <begin position="119"/>
        <end position="226"/>
    </location>
</feature>
<feature type="signal peptide" evidence="10">
    <location>
        <begin position="1"/>
        <end position="22"/>
    </location>
</feature>
<evidence type="ECO:0000256" key="7">
    <source>
        <dbReference type="ARBA" id="ARBA00023237"/>
    </source>
</evidence>
<evidence type="ECO:0000259" key="11">
    <source>
        <dbReference type="Pfam" id="PF00593"/>
    </source>
</evidence>
<evidence type="ECO:0000256" key="4">
    <source>
        <dbReference type="ARBA" id="ARBA00022692"/>
    </source>
</evidence>
<proteinExistence type="inferred from homology"/>
<dbReference type="NCBIfam" id="TIGR04056">
    <property type="entry name" value="OMP_RagA_SusC"/>
    <property type="match status" value="1"/>
</dbReference>
<keyword evidence="6 8" id="KW-0472">Membrane</keyword>
<comment type="similarity">
    <text evidence="8 9">Belongs to the TonB-dependent receptor family.</text>
</comment>
<keyword evidence="5 9" id="KW-0798">TonB box</keyword>
<dbReference type="Gene3D" id="2.40.170.20">
    <property type="entry name" value="TonB-dependent receptor, beta-barrel domain"/>
    <property type="match status" value="1"/>
</dbReference>
<evidence type="ECO:0000256" key="6">
    <source>
        <dbReference type="ARBA" id="ARBA00023136"/>
    </source>
</evidence>
<organism evidence="13 14">
    <name type="scientific">Pedobacter agri</name>
    <dbReference type="NCBI Taxonomy" id="454586"/>
    <lineage>
        <taxon>Bacteria</taxon>
        <taxon>Pseudomonadati</taxon>
        <taxon>Bacteroidota</taxon>
        <taxon>Sphingobacteriia</taxon>
        <taxon>Sphingobacteriales</taxon>
        <taxon>Sphingobacteriaceae</taxon>
        <taxon>Pedobacter</taxon>
    </lineage>
</organism>
<dbReference type="InterPro" id="IPR023996">
    <property type="entry name" value="TonB-dep_OMP_SusC/RagA"/>
</dbReference>
<dbReference type="EMBL" id="JAPJUH010000003">
    <property type="protein sequence ID" value="MCX3265269.1"/>
    <property type="molecule type" value="Genomic_DNA"/>
</dbReference>
<evidence type="ECO:0000256" key="5">
    <source>
        <dbReference type="ARBA" id="ARBA00023077"/>
    </source>
</evidence>
<gene>
    <name evidence="13" type="ORF">OQZ29_10965</name>
</gene>
<feature type="chain" id="PRO_5040774490" evidence="10">
    <location>
        <begin position="23"/>
        <end position="1032"/>
    </location>
</feature>
<evidence type="ECO:0000313" key="14">
    <source>
        <dbReference type="Proteomes" id="UP001142592"/>
    </source>
</evidence>
<sequence length="1032" mass="113379">MKRKLLKCLLFFLVLSGMKTYAQDKTITGLVTAKDDGLPIPGVSVKLKGTTRGVVTNAKGLYSINVPSSEKDFLVFTFVGYNAKEISTSSKTIDVVMDPNASTLDEVVIAAGGIKRAAREQGYASTRIDAEKLTAGKSPTIAGGLNGKVAGLQINAVGTGVNPSYRLVLRGDRSITGNNQALIVLDGAIVPNELLGNINPDDVDELTVLNGASGAALYGSDASNGVLIINTKRGKQGAPIIKLSNTTVVEKISFYPELQNRFGSGTDDYPVTYEPIENQQYGPAFDGTMRPIGRVNQFGQTQMVQYSPNRDKYDFWDTGLSNQTDFSLSSGDEKSSTYMSAQYLNGKGTTPKDEYNRIALRFNGDRNITKNFSAKYNISFTQNKYDTTPNTAGIYNNLLNTPAQIPLLSYTDWQDLRSWANPNNYYNDYYANPYFSIDNARQYQKNVYITGLAELNYHPTDWLSFIYRASLSNRNYESKTGSDGFTYTDFVLGSGSYKSNSASNVSERMFQNSNFNTDFIANVKKDIKDFSFNLLAGANLRSYNYKNMASTGSGLQVPYLYNLGNITGTPTAVENIENTRRYGIWGDFTVGYKKWLYVHVTGRNDWVSVLAPANRSFFYPAVDVSFIPTDAFEWLKGSKVLDYLKLRGGISKVGNVNVDTYALRSTFGSQTGYNYGTGYTPSASIVSPDLKPEITNGYEFGADFRLFNGRIYGDVTYYKTRSTGQAINAQIAPTSGFTTYLLNAGELTNAGLESTLHVVAYNKGNWKLEVGGNYTHNENKLLSLTPGLSRIGVQNSGTIFGDVNVQTYPIVIGTDYIRDSQGRVVVDRNTGNPVGTTTGNVLGNTQPKDRLGLDFNLSWKGLTLSGLFEYRGDFVQYSSAGSTFEFSGSSIRSVYYNRERFIFPNSSYFDAASGNYVANENIAVSTGNSGFWSSSQFRGTTSNYIYSGNFWKLRELSISYRLPSSVLKDIKFIKTATLSAQGRNLFIWVPNSNKLGDPETSSNGSDSNAVGITSLSQTPPTRYFGGTLALTF</sequence>
<dbReference type="Proteomes" id="UP001142592">
    <property type="component" value="Unassembled WGS sequence"/>
</dbReference>
<dbReference type="RefSeq" id="WP_010600737.1">
    <property type="nucleotide sequence ID" value="NZ_JAPJUH010000003.1"/>
</dbReference>
<dbReference type="InterPro" id="IPR036942">
    <property type="entry name" value="Beta-barrel_TonB_sf"/>
</dbReference>
<evidence type="ECO:0000256" key="2">
    <source>
        <dbReference type="ARBA" id="ARBA00022448"/>
    </source>
</evidence>
<dbReference type="Gene3D" id="2.170.130.10">
    <property type="entry name" value="TonB-dependent receptor, plug domain"/>
    <property type="match status" value="1"/>
</dbReference>
<keyword evidence="14" id="KW-1185">Reference proteome</keyword>
<evidence type="ECO:0000256" key="3">
    <source>
        <dbReference type="ARBA" id="ARBA00022452"/>
    </source>
</evidence>
<evidence type="ECO:0000256" key="8">
    <source>
        <dbReference type="PROSITE-ProRule" id="PRU01360"/>
    </source>
</evidence>
<keyword evidence="7 8" id="KW-0998">Cell outer membrane</keyword>
<evidence type="ECO:0000256" key="1">
    <source>
        <dbReference type="ARBA" id="ARBA00004571"/>
    </source>
</evidence>
<name>A0A9X3DD97_9SPHI</name>
<reference evidence="13" key="1">
    <citation type="submission" date="2022-11" db="EMBL/GenBank/DDBJ databases">
        <authorList>
            <person name="Graham C."/>
            <person name="Newman J.D."/>
        </authorList>
    </citation>
    <scope>NUCLEOTIDE SEQUENCE</scope>
    <source>
        <strain evidence="13">DSM 19486</strain>
    </source>
</reference>
<evidence type="ECO:0000256" key="10">
    <source>
        <dbReference type="SAM" id="SignalP"/>
    </source>
</evidence>
<dbReference type="InterPro" id="IPR000531">
    <property type="entry name" value="Beta-barrel_TonB"/>
</dbReference>
<dbReference type="InterPro" id="IPR012910">
    <property type="entry name" value="Plug_dom"/>
</dbReference>
<dbReference type="Gene3D" id="2.60.40.1120">
    <property type="entry name" value="Carboxypeptidase-like, regulatory domain"/>
    <property type="match status" value="1"/>
</dbReference>
<dbReference type="InterPro" id="IPR037066">
    <property type="entry name" value="Plug_dom_sf"/>
</dbReference>
<dbReference type="Pfam" id="PF07715">
    <property type="entry name" value="Plug"/>
    <property type="match status" value="1"/>
</dbReference>
<dbReference type="Pfam" id="PF00593">
    <property type="entry name" value="TonB_dep_Rec_b-barrel"/>
    <property type="match status" value="1"/>
</dbReference>
<keyword evidence="3 8" id="KW-1134">Transmembrane beta strand</keyword>
<dbReference type="Pfam" id="PF13715">
    <property type="entry name" value="CarbopepD_reg_2"/>
    <property type="match status" value="1"/>
</dbReference>
<keyword evidence="4 8" id="KW-0812">Transmembrane</keyword>
<keyword evidence="2 8" id="KW-0813">Transport</keyword>
<evidence type="ECO:0000313" key="13">
    <source>
        <dbReference type="EMBL" id="MCX3265269.1"/>
    </source>
</evidence>
<dbReference type="SUPFAM" id="SSF56935">
    <property type="entry name" value="Porins"/>
    <property type="match status" value="1"/>
</dbReference>
<evidence type="ECO:0000259" key="12">
    <source>
        <dbReference type="Pfam" id="PF07715"/>
    </source>
</evidence>
<feature type="domain" description="TonB-dependent receptor-like beta-barrel" evidence="11">
    <location>
        <begin position="410"/>
        <end position="985"/>
    </location>
</feature>
<dbReference type="SUPFAM" id="SSF49464">
    <property type="entry name" value="Carboxypeptidase regulatory domain-like"/>
    <property type="match status" value="1"/>
</dbReference>